<dbReference type="GO" id="GO:0005385">
    <property type="term" value="F:zinc ion transmembrane transporter activity"/>
    <property type="evidence" value="ECO:0007669"/>
    <property type="project" value="TreeGrafter"/>
</dbReference>
<dbReference type="EMBL" id="NJEU01000285">
    <property type="protein sequence ID" value="PHH77095.1"/>
    <property type="molecule type" value="Genomic_DNA"/>
</dbReference>
<evidence type="ECO:0008006" key="9">
    <source>
        <dbReference type="Google" id="ProtNLM"/>
    </source>
</evidence>
<protein>
    <recommendedName>
        <fullName evidence="9">Zinc/iron permease</fullName>
    </recommendedName>
</protein>
<sequence length="593" mass="63276">MICLNKADQASVRHLAYNQNPPALSAAHTTRHDFNGLANLCPLVAAGQEGSGTGAGGHGAVGSGLGAGGGGEGVHGVGVAQGRRLGLGSRQGCDAGRRDILAQSSRHEKTAAGGHGHDPLVRLQLSPLPSCRLERLWSWTIWIFSVVFFSLALTFFAPLPWLSPSASCPADSQNALVSLHHQQALHATSFISKRATCESGGADANLYNLPLHVGALVIIWTVSTVGCAFPLLAARIPGLRIPRRFFFVVRHFGTGVLIATAFVHLLPTAFISLGNPCLGKFWTTDYQPMPGAIALAAIFLVTVVEMLLHPSRRLPPAALQSAATPSPQGHMCSGTALLPFRSKKPLTGRSASVSKGLSRLDLDTQALPSPPDGDANADYETHKDNQQITSKPDESHDSADSVQGNHQTALHQQQHNTSHQDLTPELRRRKERLQCILLEMGILFHSVFIGMALSVSVGNEFVVLLVAITFHQTFEGLALGSRIAAVHWAPEGNICWQPWLMALAYGCTTPLGQAIGLATHSLYSPDSEIGLILVGVMNAISAGLLTFASLIELLSEDFLSDESWRILRGRSRVVACILVFCGAFFMSLVGAWA</sequence>
<dbReference type="Proteomes" id="UP000224854">
    <property type="component" value="Unassembled WGS sequence"/>
</dbReference>
<feature type="compositionally biased region" description="Basic and acidic residues" evidence="5">
    <location>
        <begin position="379"/>
        <end position="399"/>
    </location>
</feature>
<feature type="transmembrane region" description="Helical" evidence="6">
    <location>
        <begin position="213"/>
        <end position="233"/>
    </location>
</feature>
<feature type="transmembrane region" description="Helical" evidence="6">
    <location>
        <begin position="286"/>
        <end position="308"/>
    </location>
</feature>
<dbReference type="AlphaFoldDB" id="A0A2C5Z5H5"/>
<dbReference type="PANTHER" id="PTHR11040:SF55">
    <property type="entry name" value="MEMBRANE ZINC ION TRANSPORTER, PUTATIVE (AFU_ORTHOLOGUE AFUA_6G00470)-RELATED"/>
    <property type="match status" value="1"/>
</dbReference>
<evidence type="ECO:0000256" key="1">
    <source>
        <dbReference type="ARBA" id="ARBA00004141"/>
    </source>
</evidence>
<evidence type="ECO:0000256" key="6">
    <source>
        <dbReference type="SAM" id="Phobius"/>
    </source>
</evidence>
<proteinExistence type="predicted"/>
<feature type="compositionally biased region" description="Polar residues" evidence="5">
    <location>
        <begin position="400"/>
        <end position="421"/>
    </location>
</feature>
<keyword evidence="2 6" id="KW-0812">Transmembrane</keyword>
<feature type="transmembrane region" description="Helical" evidence="6">
    <location>
        <begin position="245"/>
        <end position="266"/>
    </location>
</feature>
<evidence type="ECO:0000256" key="4">
    <source>
        <dbReference type="ARBA" id="ARBA00023136"/>
    </source>
</evidence>
<evidence type="ECO:0000256" key="3">
    <source>
        <dbReference type="ARBA" id="ARBA00022989"/>
    </source>
</evidence>
<dbReference type="InterPro" id="IPR003689">
    <property type="entry name" value="ZIP"/>
</dbReference>
<dbReference type="PANTHER" id="PTHR11040">
    <property type="entry name" value="ZINC/IRON TRANSPORTER"/>
    <property type="match status" value="1"/>
</dbReference>
<name>A0A2C5Z5H5_9HYPO</name>
<keyword evidence="4 6" id="KW-0472">Membrane</keyword>
<evidence type="ECO:0000256" key="2">
    <source>
        <dbReference type="ARBA" id="ARBA00022692"/>
    </source>
</evidence>
<keyword evidence="8" id="KW-1185">Reference proteome</keyword>
<feature type="transmembrane region" description="Helical" evidence="6">
    <location>
        <begin position="436"/>
        <end position="455"/>
    </location>
</feature>
<feature type="region of interest" description="Disordered" evidence="5">
    <location>
        <begin position="347"/>
        <end position="425"/>
    </location>
</feature>
<feature type="transmembrane region" description="Helical" evidence="6">
    <location>
        <begin position="136"/>
        <end position="157"/>
    </location>
</feature>
<accession>A0A2C5Z5H5</accession>
<evidence type="ECO:0000313" key="8">
    <source>
        <dbReference type="Proteomes" id="UP000224854"/>
    </source>
</evidence>
<evidence type="ECO:0000313" key="7">
    <source>
        <dbReference type="EMBL" id="PHH77095.1"/>
    </source>
</evidence>
<keyword evidence="3 6" id="KW-1133">Transmembrane helix</keyword>
<dbReference type="GO" id="GO:0005886">
    <property type="term" value="C:plasma membrane"/>
    <property type="evidence" value="ECO:0007669"/>
    <property type="project" value="TreeGrafter"/>
</dbReference>
<evidence type="ECO:0000256" key="5">
    <source>
        <dbReference type="SAM" id="MobiDB-lite"/>
    </source>
</evidence>
<reference evidence="7 8" key="1">
    <citation type="submission" date="2017-06" db="EMBL/GenBank/DDBJ databases">
        <title>Ant-infecting Ophiocordyceps genomes reveal a high diversity of potential behavioral manipulation genes and a possible major role for enterotoxins.</title>
        <authorList>
            <person name="De Bekker C."/>
            <person name="Evans H.C."/>
            <person name="Brachmann A."/>
            <person name="Hughes D.P."/>
        </authorList>
    </citation>
    <scope>NUCLEOTIDE SEQUENCE [LARGE SCALE GENOMIC DNA]</scope>
    <source>
        <strain evidence="7 8">1348a</strain>
    </source>
</reference>
<comment type="subcellular location">
    <subcellularLocation>
        <location evidence="1">Membrane</location>
        <topology evidence="1">Multi-pass membrane protein</topology>
    </subcellularLocation>
</comment>
<comment type="caution">
    <text evidence="7">The sequence shown here is derived from an EMBL/GenBank/DDBJ whole genome shotgun (WGS) entry which is preliminary data.</text>
</comment>
<organism evidence="7 8">
    <name type="scientific">Ophiocordyceps australis</name>
    <dbReference type="NCBI Taxonomy" id="1399860"/>
    <lineage>
        <taxon>Eukaryota</taxon>
        <taxon>Fungi</taxon>
        <taxon>Dikarya</taxon>
        <taxon>Ascomycota</taxon>
        <taxon>Pezizomycotina</taxon>
        <taxon>Sordariomycetes</taxon>
        <taxon>Hypocreomycetidae</taxon>
        <taxon>Hypocreales</taxon>
        <taxon>Ophiocordycipitaceae</taxon>
        <taxon>Ophiocordyceps</taxon>
    </lineage>
</organism>
<dbReference type="Pfam" id="PF02535">
    <property type="entry name" value="Zip"/>
    <property type="match status" value="1"/>
</dbReference>
<dbReference type="OrthoDB" id="448280at2759"/>
<feature type="transmembrane region" description="Helical" evidence="6">
    <location>
        <begin position="572"/>
        <end position="592"/>
    </location>
</feature>
<feature type="transmembrane region" description="Helical" evidence="6">
    <location>
        <begin position="529"/>
        <end position="551"/>
    </location>
</feature>
<gene>
    <name evidence="7" type="ORF">CDD82_3672</name>
</gene>